<comment type="caution">
    <text evidence="5">The sequence shown here is derived from an EMBL/GenBank/DDBJ whole genome shotgun (WGS) entry which is preliminary data.</text>
</comment>
<dbReference type="Pfam" id="PF12399">
    <property type="entry name" value="BCA_ABC_TP_C"/>
    <property type="match status" value="1"/>
</dbReference>
<dbReference type="EMBL" id="PVUE01000006">
    <property type="protein sequence ID" value="PRZ42313.1"/>
    <property type="molecule type" value="Genomic_DNA"/>
</dbReference>
<keyword evidence="1" id="KW-0813">Transport</keyword>
<dbReference type="RefSeq" id="WP_106348804.1">
    <property type="nucleotide sequence ID" value="NZ_PVUE01000006.1"/>
</dbReference>
<evidence type="ECO:0000313" key="6">
    <source>
        <dbReference type="Proteomes" id="UP000237752"/>
    </source>
</evidence>
<keyword evidence="2" id="KW-0547">Nucleotide-binding</keyword>
<dbReference type="GO" id="GO:0016887">
    <property type="term" value="F:ATP hydrolysis activity"/>
    <property type="evidence" value="ECO:0007669"/>
    <property type="project" value="InterPro"/>
</dbReference>
<dbReference type="PANTHER" id="PTHR45772:SF1">
    <property type="entry name" value="ABC TRANSPORTER ATP-BINDING PROTEIN"/>
    <property type="match status" value="1"/>
</dbReference>
<name>A0A2T1A143_9ACTN</name>
<dbReference type="SUPFAM" id="SSF52540">
    <property type="entry name" value="P-loop containing nucleoside triphosphate hydrolases"/>
    <property type="match status" value="1"/>
</dbReference>
<keyword evidence="3 5" id="KW-0067">ATP-binding</keyword>
<evidence type="ECO:0000313" key="5">
    <source>
        <dbReference type="EMBL" id="PRZ42313.1"/>
    </source>
</evidence>
<evidence type="ECO:0000256" key="3">
    <source>
        <dbReference type="ARBA" id="ARBA00022840"/>
    </source>
</evidence>
<dbReference type="InterPro" id="IPR003439">
    <property type="entry name" value="ABC_transporter-like_ATP-bd"/>
</dbReference>
<dbReference type="SMART" id="SM00382">
    <property type="entry name" value="AAA"/>
    <property type="match status" value="1"/>
</dbReference>
<evidence type="ECO:0000256" key="2">
    <source>
        <dbReference type="ARBA" id="ARBA00022741"/>
    </source>
</evidence>
<dbReference type="GO" id="GO:0005886">
    <property type="term" value="C:plasma membrane"/>
    <property type="evidence" value="ECO:0007669"/>
    <property type="project" value="TreeGrafter"/>
</dbReference>
<dbReference type="GO" id="GO:0005524">
    <property type="term" value="F:ATP binding"/>
    <property type="evidence" value="ECO:0007669"/>
    <property type="project" value="UniProtKB-KW"/>
</dbReference>
<dbReference type="OrthoDB" id="8724465at2"/>
<gene>
    <name evidence="5" type="ORF">CLV47_106185</name>
</gene>
<accession>A0A2T1A143</accession>
<dbReference type="AlphaFoldDB" id="A0A2T1A143"/>
<reference evidence="5 6" key="1">
    <citation type="submission" date="2018-03" db="EMBL/GenBank/DDBJ databases">
        <title>Genomic Encyclopedia of Archaeal and Bacterial Type Strains, Phase II (KMG-II): from individual species to whole genera.</title>
        <authorList>
            <person name="Goeker M."/>
        </authorList>
    </citation>
    <scope>NUCLEOTIDE SEQUENCE [LARGE SCALE GENOMIC DNA]</scope>
    <source>
        <strain evidence="5 6">DSM 100065</strain>
    </source>
</reference>
<sequence length="250" mass="26786">MTAPNPLLKVSSLTIRFGGLLAVNNVSFMVNNREILGIIGPNGAGKTTTFNAIAGAQRVTSGQIKIDDVSIVGRSPERVARAGIARTFQTVRLFGELSVEENITIAASTVEPSMTAARNKARAVADKLSITELLDANVSELPLALQKKVEIARGLALSPRVLLLDEMMSGLTATETSEIISVIKGLNADGLTIVVIEHVIRVIIELADRVLVLDHGELIAEGEPRQVMRDKNVVRAYLGVSAARQFEEPD</sequence>
<protein>
    <submittedName>
        <fullName evidence="5">Amino acid/amide ABC transporter ATP-binding protein 1 (HAAT family)</fullName>
    </submittedName>
</protein>
<dbReference type="Gene3D" id="3.40.50.300">
    <property type="entry name" value="P-loop containing nucleotide triphosphate hydrolases"/>
    <property type="match status" value="1"/>
</dbReference>
<evidence type="ECO:0000259" key="4">
    <source>
        <dbReference type="PROSITE" id="PS50893"/>
    </source>
</evidence>
<dbReference type="InterPro" id="IPR051120">
    <property type="entry name" value="ABC_AA/LPS_Transport"/>
</dbReference>
<dbReference type="Proteomes" id="UP000237752">
    <property type="component" value="Unassembled WGS sequence"/>
</dbReference>
<dbReference type="InterPro" id="IPR027417">
    <property type="entry name" value="P-loop_NTPase"/>
</dbReference>
<keyword evidence="6" id="KW-1185">Reference proteome</keyword>
<dbReference type="PANTHER" id="PTHR45772">
    <property type="entry name" value="CONSERVED COMPONENT OF ABC TRANSPORTER FOR NATURAL AMINO ACIDS-RELATED"/>
    <property type="match status" value="1"/>
</dbReference>
<organism evidence="5 6">
    <name type="scientific">Antricoccus suffuscus</name>
    <dbReference type="NCBI Taxonomy" id="1629062"/>
    <lineage>
        <taxon>Bacteria</taxon>
        <taxon>Bacillati</taxon>
        <taxon>Actinomycetota</taxon>
        <taxon>Actinomycetes</taxon>
        <taxon>Geodermatophilales</taxon>
        <taxon>Antricoccaceae</taxon>
        <taxon>Antricoccus</taxon>
    </lineage>
</organism>
<dbReference type="CDD" id="cd03219">
    <property type="entry name" value="ABC_Mj1267_LivG_branched"/>
    <property type="match status" value="1"/>
</dbReference>
<dbReference type="Pfam" id="PF00005">
    <property type="entry name" value="ABC_tran"/>
    <property type="match status" value="1"/>
</dbReference>
<evidence type="ECO:0000256" key="1">
    <source>
        <dbReference type="ARBA" id="ARBA00022448"/>
    </source>
</evidence>
<proteinExistence type="predicted"/>
<dbReference type="InterPro" id="IPR032823">
    <property type="entry name" value="BCA_ABC_TP_C"/>
</dbReference>
<feature type="domain" description="ABC transporter" evidence="4">
    <location>
        <begin position="8"/>
        <end position="240"/>
    </location>
</feature>
<dbReference type="InterPro" id="IPR003593">
    <property type="entry name" value="AAA+_ATPase"/>
</dbReference>
<dbReference type="PROSITE" id="PS50893">
    <property type="entry name" value="ABC_TRANSPORTER_2"/>
    <property type="match status" value="1"/>
</dbReference>